<evidence type="ECO:0000259" key="3">
    <source>
        <dbReference type="Pfam" id="PF05970"/>
    </source>
</evidence>
<evidence type="ECO:0000256" key="2">
    <source>
        <dbReference type="SAM" id="MobiDB-lite"/>
    </source>
</evidence>
<dbReference type="GO" id="GO:0000723">
    <property type="term" value="P:telomere maintenance"/>
    <property type="evidence" value="ECO:0007669"/>
    <property type="project" value="InterPro"/>
</dbReference>
<dbReference type="OrthoDB" id="5422369at2759"/>
<comment type="catalytic activity">
    <reaction evidence="1">
        <text>ATP + H2O = ADP + phosphate + H(+)</text>
        <dbReference type="Rhea" id="RHEA:13065"/>
        <dbReference type="ChEBI" id="CHEBI:15377"/>
        <dbReference type="ChEBI" id="CHEBI:15378"/>
        <dbReference type="ChEBI" id="CHEBI:30616"/>
        <dbReference type="ChEBI" id="CHEBI:43474"/>
        <dbReference type="ChEBI" id="CHEBI:456216"/>
        <dbReference type="EC" id="5.6.2.3"/>
    </reaction>
</comment>
<comment type="similarity">
    <text evidence="1">Belongs to the helicase family.</text>
</comment>
<reference evidence="4 5" key="1">
    <citation type="submission" date="2019-09" db="EMBL/GenBank/DDBJ databases">
        <title>The hologenome of the rock-dwelling lichen Lasallia pustulata.</title>
        <authorList>
            <person name="Greshake Tzovaras B."/>
            <person name="Segers F."/>
            <person name="Bicker A."/>
            <person name="Dal Grande F."/>
            <person name="Otte J."/>
            <person name="Hankeln T."/>
            <person name="Schmitt I."/>
            <person name="Ebersberger I."/>
        </authorList>
    </citation>
    <scope>NUCLEOTIDE SEQUENCE [LARGE SCALE GENOMIC DNA]</scope>
    <source>
        <strain evidence="4">A1-1</strain>
    </source>
</reference>
<dbReference type="Pfam" id="PF05970">
    <property type="entry name" value="PIF1"/>
    <property type="match status" value="1"/>
</dbReference>
<dbReference type="Proteomes" id="UP000324767">
    <property type="component" value="Unassembled WGS sequence"/>
</dbReference>
<evidence type="ECO:0000313" key="5">
    <source>
        <dbReference type="Proteomes" id="UP000324767"/>
    </source>
</evidence>
<sequence length="658" mass="72502">MHEEQPPVINLSIYLPGQQIVYFDLDLSAAEVQDKMDRTFTTLMAFFDYNCNNTDGRNFLNQDFPVHYVFDGKLQRWHIRKWGTTIGRIYHCHPFGGEKYYLQLLLTVVRGPQSFEHLRTVNGLIYSTFQTACLARGLLQDNNEWILCFTEAVQFSSRYSLRALFVMALIHGDITNPQQIWNQFQEQFYDDLLHRLWQQSILPSQVVDPHLDYGLYLIQDVLADYDKTLADYQLPSFLYNWACGAGNPLIAAELEYNQPQEAALAAERCLQLNTGQKRCFDIITAAVADGPQHAHFFIQGSAGTGKTFLYQTLCNHYRALGTIVICVASSGIAALLLPGGQTSHSQFHIPLDVHEWSSCSITKNSQLALVSRPPITSTPTPSSAQLSVTTTITIDTIIIDTITIDVANISAVSVFTAVNIPRVLDFSSAAAAGNGGDPPLPSKPVGLWAQCNEEGAGSELTGEFVVVDTTTRKRKGNGVRKEPVRRSKRARRLLLDDASDRGDSCPEWCRGNDNLPARMQQARRHGRAIWAQPNQPPASATLDSGSPGVVAAPAATYGGSGGMGTRSQPSTQPSPPRPLPATTGTLRAPRCRSSTPEELVAAMAVLPESTAHALRILNAHQSCRRHENIEFNEWRRIEEMGSEASSDGEDGLGTAGEE</sequence>
<dbReference type="SUPFAM" id="SSF52540">
    <property type="entry name" value="P-loop containing nucleoside triphosphate hydrolases"/>
    <property type="match status" value="1"/>
</dbReference>
<dbReference type="Gene3D" id="3.40.50.300">
    <property type="entry name" value="P-loop containing nucleotide triphosphate hydrolases"/>
    <property type="match status" value="1"/>
</dbReference>
<dbReference type="PANTHER" id="PTHR10492:SF95">
    <property type="entry name" value="HELITRON HELICASE-LIKE DOMAIN-CONTAINING PROTEIN"/>
    <property type="match status" value="1"/>
</dbReference>
<dbReference type="EC" id="5.6.2.3" evidence="1"/>
<keyword evidence="1" id="KW-0234">DNA repair</keyword>
<dbReference type="GO" id="GO:0043139">
    <property type="term" value="F:5'-3' DNA helicase activity"/>
    <property type="evidence" value="ECO:0007669"/>
    <property type="project" value="UniProtKB-EC"/>
</dbReference>
<dbReference type="PANTHER" id="PTHR10492">
    <property type="match status" value="1"/>
</dbReference>
<keyword evidence="1" id="KW-0378">Hydrolase</keyword>
<feature type="region of interest" description="Disordered" evidence="2">
    <location>
        <begin position="473"/>
        <end position="513"/>
    </location>
</feature>
<accession>A0A5M8PIE1</accession>
<dbReference type="GO" id="GO:0005524">
    <property type="term" value="F:ATP binding"/>
    <property type="evidence" value="ECO:0007669"/>
    <property type="project" value="UniProtKB-KW"/>
</dbReference>
<dbReference type="GO" id="GO:0016887">
    <property type="term" value="F:ATP hydrolysis activity"/>
    <property type="evidence" value="ECO:0007669"/>
    <property type="project" value="RHEA"/>
</dbReference>
<comment type="caution">
    <text evidence="4">The sequence shown here is derived from an EMBL/GenBank/DDBJ whole genome shotgun (WGS) entry which is preliminary data.</text>
</comment>
<comment type="cofactor">
    <cofactor evidence="1">
        <name>Mg(2+)</name>
        <dbReference type="ChEBI" id="CHEBI:18420"/>
    </cofactor>
</comment>
<dbReference type="EMBL" id="VXIT01000013">
    <property type="protein sequence ID" value="KAA6408564.1"/>
    <property type="molecule type" value="Genomic_DNA"/>
</dbReference>
<feature type="region of interest" description="Disordered" evidence="2">
    <location>
        <begin position="532"/>
        <end position="595"/>
    </location>
</feature>
<dbReference type="AlphaFoldDB" id="A0A5M8PIE1"/>
<feature type="domain" description="DNA helicase Pif1-like DEAD-box helicase" evidence="3">
    <location>
        <begin position="271"/>
        <end position="368"/>
    </location>
</feature>
<name>A0A5M8PIE1_9LECA</name>
<dbReference type="InterPro" id="IPR027417">
    <property type="entry name" value="P-loop_NTPase"/>
</dbReference>
<feature type="compositionally biased region" description="Basic and acidic residues" evidence="2">
    <location>
        <begin position="493"/>
        <end position="504"/>
    </location>
</feature>
<keyword evidence="1" id="KW-0233">DNA recombination</keyword>
<keyword evidence="1" id="KW-0227">DNA damage</keyword>
<dbReference type="GO" id="GO:0006281">
    <property type="term" value="P:DNA repair"/>
    <property type="evidence" value="ECO:0007669"/>
    <property type="project" value="UniProtKB-KW"/>
</dbReference>
<keyword evidence="1 4" id="KW-0347">Helicase</keyword>
<dbReference type="InterPro" id="IPR010285">
    <property type="entry name" value="DNA_helicase_pif1-like_DEAD"/>
</dbReference>
<gene>
    <name evidence="4" type="ORF">FRX48_07646</name>
</gene>
<proteinExistence type="inferred from homology"/>
<evidence type="ECO:0000313" key="4">
    <source>
        <dbReference type="EMBL" id="KAA6408564.1"/>
    </source>
</evidence>
<protein>
    <recommendedName>
        <fullName evidence="1">ATP-dependent DNA helicase</fullName>
        <ecNumber evidence="1">5.6.2.3</ecNumber>
    </recommendedName>
</protein>
<dbReference type="GO" id="GO:0006310">
    <property type="term" value="P:DNA recombination"/>
    <property type="evidence" value="ECO:0007669"/>
    <property type="project" value="UniProtKB-KW"/>
</dbReference>
<organism evidence="4 5">
    <name type="scientific">Lasallia pustulata</name>
    <dbReference type="NCBI Taxonomy" id="136370"/>
    <lineage>
        <taxon>Eukaryota</taxon>
        <taxon>Fungi</taxon>
        <taxon>Dikarya</taxon>
        <taxon>Ascomycota</taxon>
        <taxon>Pezizomycotina</taxon>
        <taxon>Lecanoromycetes</taxon>
        <taxon>OSLEUM clade</taxon>
        <taxon>Umbilicariomycetidae</taxon>
        <taxon>Umbilicariales</taxon>
        <taxon>Umbilicariaceae</taxon>
        <taxon>Lasallia</taxon>
    </lineage>
</organism>
<keyword evidence="1" id="KW-0067">ATP-binding</keyword>
<keyword evidence="1" id="KW-0547">Nucleotide-binding</keyword>
<evidence type="ECO:0000256" key="1">
    <source>
        <dbReference type="RuleBase" id="RU363044"/>
    </source>
</evidence>